<dbReference type="InterPro" id="IPR006026">
    <property type="entry name" value="Peptidase_Metallo"/>
</dbReference>
<keyword evidence="7" id="KW-0865">Zymogen</keyword>
<dbReference type="PRINTS" id="PR00480">
    <property type="entry name" value="ASTACIN"/>
</dbReference>
<feature type="chain" id="PRO_5042072623" description="Metalloendopeptidase" evidence="12">
    <location>
        <begin position="16"/>
        <end position="281"/>
    </location>
</feature>
<dbReference type="AlphaFoldDB" id="A0AAD7YYQ9"/>
<keyword evidence="3 12" id="KW-0732">Signal</keyword>
<dbReference type="PANTHER" id="PTHR10127">
    <property type="entry name" value="DISCOIDIN, CUB, EGF, LAMININ , AND ZINC METALLOPROTEASE DOMAIN CONTAINING"/>
    <property type="match status" value="1"/>
</dbReference>
<feature type="active site" evidence="10">
    <location>
        <position position="158"/>
    </location>
</feature>
<dbReference type="SMART" id="SM00235">
    <property type="entry name" value="ZnMc"/>
    <property type="match status" value="1"/>
</dbReference>
<dbReference type="Gene3D" id="3.40.390.10">
    <property type="entry name" value="Collagenase (Catalytic Domain)"/>
    <property type="match status" value="1"/>
</dbReference>
<evidence type="ECO:0000256" key="7">
    <source>
        <dbReference type="ARBA" id="ARBA00023145"/>
    </source>
</evidence>
<keyword evidence="15" id="KW-1185">Reference proteome</keyword>
<evidence type="ECO:0000256" key="1">
    <source>
        <dbReference type="ARBA" id="ARBA00022670"/>
    </source>
</evidence>
<dbReference type="InterPro" id="IPR024079">
    <property type="entry name" value="MetalloPept_cat_dom_sf"/>
</dbReference>
<dbReference type="GO" id="GO:0006508">
    <property type="term" value="P:proteolysis"/>
    <property type="evidence" value="ECO:0007669"/>
    <property type="project" value="UniProtKB-KW"/>
</dbReference>
<dbReference type="EMBL" id="JARGEI010000003">
    <property type="protein sequence ID" value="KAJ8734102.1"/>
    <property type="molecule type" value="Genomic_DNA"/>
</dbReference>
<evidence type="ECO:0000259" key="13">
    <source>
        <dbReference type="PROSITE" id="PS51864"/>
    </source>
</evidence>
<feature type="binding site" evidence="10">
    <location>
        <position position="167"/>
    </location>
    <ligand>
        <name>Zn(2+)</name>
        <dbReference type="ChEBI" id="CHEBI:29105"/>
        <note>catalytic</note>
    </ligand>
</feature>
<keyword evidence="1 10" id="KW-0645">Protease</keyword>
<comment type="caution">
    <text evidence="14">The sequence shown here is derived from an EMBL/GenBank/DDBJ whole genome shotgun (WGS) entry which is preliminary data.</text>
</comment>
<keyword evidence="5 10" id="KW-0862">Zinc</keyword>
<dbReference type="EC" id="3.4.24.-" evidence="11"/>
<comment type="cofactor">
    <cofactor evidence="10 11">
        <name>Zn(2+)</name>
        <dbReference type="ChEBI" id="CHEBI:29105"/>
    </cofactor>
    <text evidence="10 11">Binds 1 zinc ion per subunit.</text>
</comment>
<reference evidence="14" key="1">
    <citation type="submission" date="2023-03" db="EMBL/GenBank/DDBJ databases">
        <title>Chromosome-level genomes of two armyworms, Mythimna separata and Mythimna loreyi, provide insights into the biosynthesis and reception of sex pheromones.</title>
        <authorList>
            <person name="Zhao H."/>
        </authorList>
    </citation>
    <scope>NUCLEOTIDE SEQUENCE</scope>
    <source>
        <strain evidence="14">BeijingLab</strain>
        <tissue evidence="14">Pupa</tissue>
    </source>
</reference>
<accession>A0AAD7YYQ9</accession>
<sequence length="281" mass="31839">MILIILSAILVITATAPIWEDEDLENDGEFGEYFEGDMLLTSSQKDAILEASNPDSRNGLRDVAKRWPNRTVVYQIAEDDFDEEHLQKIEEALTDIANKSCLSFRRKDNEEEHAVLIKGDKSGCYSSVGYSLPDEEGEVRQVLNLAKGCFKHGTIVHEMLHTIGFYHMQSTYDRDDYVTIVWENIKPGHEHNFAKYSNDTVTDYGVAYDYESVMHYPAKAFSVNGNETIIPTKENVTIGQRHGLSESDILKLNKMYCEESDDKEVILLDNNNGSIVVVIDT</sequence>
<keyword evidence="4 10" id="KW-0378">Hydrolase</keyword>
<evidence type="ECO:0000256" key="9">
    <source>
        <dbReference type="ARBA" id="ARBA00023180"/>
    </source>
</evidence>
<evidence type="ECO:0000256" key="8">
    <source>
        <dbReference type="ARBA" id="ARBA00023157"/>
    </source>
</evidence>
<protein>
    <recommendedName>
        <fullName evidence="11">Metalloendopeptidase</fullName>
        <ecNumber evidence="11">3.4.24.-</ecNumber>
    </recommendedName>
</protein>
<evidence type="ECO:0000313" key="14">
    <source>
        <dbReference type="EMBL" id="KAJ8734102.1"/>
    </source>
</evidence>
<evidence type="ECO:0000256" key="2">
    <source>
        <dbReference type="ARBA" id="ARBA00022723"/>
    </source>
</evidence>
<evidence type="ECO:0000313" key="15">
    <source>
        <dbReference type="Proteomes" id="UP001231518"/>
    </source>
</evidence>
<dbReference type="CDD" id="cd04280">
    <property type="entry name" value="ZnMc_astacin_like"/>
    <property type="match status" value="1"/>
</dbReference>
<feature type="signal peptide" evidence="12">
    <location>
        <begin position="1"/>
        <end position="15"/>
    </location>
</feature>
<name>A0AAD7YYQ9_MYTSE</name>
<dbReference type="Proteomes" id="UP001231518">
    <property type="component" value="Chromosome 5"/>
</dbReference>
<dbReference type="FunFam" id="3.40.390.10:FF:000015">
    <property type="entry name" value="Meprin A subunit"/>
    <property type="match status" value="1"/>
</dbReference>
<feature type="domain" description="Peptidase M12A" evidence="13">
    <location>
        <begin position="58"/>
        <end position="258"/>
    </location>
</feature>
<evidence type="ECO:0000256" key="10">
    <source>
        <dbReference type="PROSITE-ProRule" id="PRU01211"/>
    </source>
</evidence>
<keyword evidence="2 10" id="KW-0479">Metal-binding</keyword>
<comment type="caution">
    <text evidence="10">Lacks conserved residue(s) required for the propagation of feature annotation.</text>
</comment>
<evidence type="ECO:0000256" key="11">
    <source>
        <dbReference type="RuleBase" id="RU361183"/>
    </source>
</evidence>
<feature type="binding site" evidence="10">
    <location>
        <position position="161"/>
    </location>
    <ligand>
        <name>Zn(2+)</name>
        <dbReference type="ChEBI" id="CHEBI:29105"/>
        <note>catalytic</note>
    </ligand>
</feature>
<proteinExistence type="predicted"/>
<keyword evidence="6 10" id="KW-0482">Metalloprotease</keyword>
<dbReference type="PANTHER" id="PTHR10127:SF814">
    <property type="entry name" value="MEPRIN A SUBUNIT BETA"/>
    <property type="match status" value="1"/>
</dbReference>
<keyword evidence="8" id="KW-1015">Disulfide bond</keyword>
<dbReference type="SUPFAM" id="SSF55486">
    <property type="entry name" value="Metalloproteases ('zincins'), catalytic domain"/>
    <property type="match status" value="1"/>
</dbReference>
<dbReference type="Pfam" id="PF01400">
    <property type="entry name" value="Astacin"/>
    <property type="match status" value="1"/>
</dbReference>
<gene>
    <name evidence="14" type="ORF">PYW07_014653</name>
</gene>
<dbReference type="GO" id="GO:0004222">
    <property type="term" value="F:metalloendopeptidase activity"/>
    <property type="evidence" value="ECO:0007669"/>
    <property type="project" value="UniProtKB-UniRule"/>
</dbReference>
<evidence type="ECO:0000256" key="12">
    <source>
        <dbReference type="SAM" id="SignalP"/>
    </source>
</evidence>
<feature type="binding site" evidence="10">
    <location>
        <position position="157"/>
    </location>
    <ligand>
        <name>Zn(2+)</name>
        <dbReference type="ChEBI" id="CHEBI:29105"/>
        <note>catalytic</note>
    </ligand>
</feature>
<evidence type="ECO:0000256" key="4">
    <source>
        <dbReference type="ARBA" id="ARBA00022801"/>
    </source>
</evidence>
<dbReference type="InterPro" id="IPR034035">
    <property type="entry name" value="Astacin-like_dom"/>
</dbReference>
<dbReference type="PROSITE" id="PS51864">
    <property type="entry name" value="ASTACIN"/>
    <property type="match status" value="1"/>
</dbReference>
<dbReference type="GO" id="GO:0008270">
    <property type="term" value="F:zinc ion binding"/>
    <property type="evidence" value="ECO:0007669"/>
    <property type="project" value="UniProtKB-UniRule"/>
</dbReference>
<dbReference type="InterPro" id="IPR001506">
    <property type="entry name" value="Peptidase_M12A"/>
</dbReference>
<evidence type="ECO:0000256" key="6">
    <source>
        <dbReference type="ARBA" id="ARBA00023049"/>
    </source>
</evidence>
<keyword evidence="9" id="KW-0325">Glycoprotein</keyword>
<evidence type="ECO:0000256" key="3">
    <source>
        <dbReference type="ARBA" id="ARBA00022729"/>
    </source>
</evidence>
<organism evidence="14 15">
    <name type="scientific">Mythimna separata</name>
    <name type="common">Oriental armyworm</name>
    <name type="synonym">Pseudaletia separata</name>
    <dbReference type="NCBI Taxonomy" id="271217"/>
    <lineage>
        <taxon>Eukaryota</taxon>
        <taxon>Metazoa</taxon>
        <taxon>Ecdysozoa</taxon>
        <taxon>Arthropoda</taxon>
        <taxon>Hexapoda</taxon>
        <taxon>Insecta</taxon>
        <taxon>Pterygota</taxon>
        <taxon>Neoptera</taxon>
        <taxon>Endopterygota</taxon>
        <taxon>Lepidoptera</taxon>
        <taxon>Glossata</taxon>
        <taxon>Ditrysia</taxon>
        <taxon>Noctuoidea</taxon>
        <taxon>Noctuidae</taxon>
        <taxon>Noctuinae</taxon>
        <taxon>Hadenini</taxon>
        <taxon>Mythimna</taxon>
    </lineage>
</organism>
<evidence type="ECO:0000256" key="5">
    <source>
        <dbReference type="ARBA" id="ARBA00022833"/>
    </source>
</evidence>